<comment type="caution">
    <text evidence="5">The sequence shown here is derived from an EMBL/GenBank/DDBJ whole genome shotgun (WGS) entry which is preliminary data.</text>
</comment>
<gene>
    <name evidence="5" type="primary">TES1_2</name>
    <name evidence="5" type="ORF">SEUCBS140593_005411</name>
</gene>
<sequence length="367" mass="40609">MSLTPTPATGHRRLLTDAMFSVTPVPADGPDIFKSTESLWYPIWARGIYGGALIAQSLTAAQETLPPTFFVHSMHCHFVRAAQVDLPLVYHVDRIRDGASVSLRTVRTHQNGQLVFSTTISFAKPAKSTKVLQHQAPFPDAAKQGPPTSPGGAIDSTLLSKTCQVEFGSMFECVRLSRDTRETPEKERLLQWMRVRADDTQVNLAGTIQAHLAALAYMTDNYFIGTVLRAHRGSRFTGSEAMKGRIQALNTSTEKGQKKLKAFQNLAQEEWEDNDGSHNTTRQPTAEMMVSLDHTIFFHEPAAVRADDWLLVEAETPWAGHERGLVIERIWTSSGVLVATCIQEGMVRLQQEKEATSSTAKAHASRL</sequence>
<dbReference type="PANTHER" id="PTHR11066">
    <property type="entry name" value="ACYL-COA THIOESTERASE"/>
    <property type="match status" value="1"/>
</dbReference>
<keyword evidence="2 5" id="KW-0378">Hydrolase</keyword>
<name>A0ABP0BW67_9PEZI</name>
<dbReference type="EC" id="3.1.2.2" evidence="5"/>
<evidence type="ECO:0000313" key="6">
    <source>
        <dbReference type="Proteomes" id="UP001642482"/>
    </source>
</evidence>
<evidence type="ECO:0000256" key="2">
    <source>
        <dbReference type="ARBA" id="ARBA00022801"/>
    </source>
</evidence>
<protein>
    <submittedName>
        <fullName evidence="5">Acyl-CoA thioesterase</fullName>
        <ecNumber evidence="5">3.1.2.2</ecNumber>
    </submittedName>
</protein>
<proteinExistence type="inferred from homology"/>
<dbReference type="InterPro" id="IPR042171">
    <property type="entry name" value="Acyl-CoA_hotdog"/>
</dbReference>
<evidence type="ECO:0000259" key="3">
    <source>
        <dbReference type="Pfam" id="PF13622"/>
    </source>
</evidence>
<evidence type="ECO:0000256" key="1">
    <source>
        <dbReference type="ARBA" id="ARBA00006538"/>
    </source>
</evidence>
<keyword evidence="6" id="KW-1185">Reference proteome</keyword>
<dbReference type="InterPro" id="IPR049450">
    <property type="entry name" value="ACOT8-like_C"/>
</dbReference>
<dbReference type="Pfam" id="PF13622">
    <property type="entry name" value="4HBT_3"/>
    <property type="match status" value="1"/>
</dbReference>
<dbReference type="InterPro" id="IPR049449">
    <property type="entry name" value="TesB_ACOT8-like_N"/>
</dbReference>
<feature type="domain" description="Acyl-CoA thioesterase-like N-terminal HotDog" evidence="3">
    <location>
        <begin position="44"/>
        <end position="123"/>
    </location>
</feature>
<dbReference type="InterPro" id="IPR029069">
    <property type="entry name" value="HotDog_dom_sf"/>
</dbReference>
<accession>A0ABP0BW67</accession>
<feature type="domain" description="Acyl-CoA thioesterase-like C-terminal" evidence="4">
    <location>
        <begin position="165"/>
        <end position="347"/>
    </location>
</feature>
<comment type="similarity">
    <text evidence="1">Belongs to the C/M/P thioester hydrolase family.</text>
</comment>
<dbReference type="CDD" id="cd03444">
    <property type="entry name" value="Thioesterase_II_repeat1"/>
    <property type="match status" value="1"/>
</dbReference>
<dbReference type="Proteomes" id="UP001642482">
    <property type="component" value="Unassembled WGS sequence"/>
</dbReference>
<dbReference type="GO" id="GO:0016787">
    <property type="term" value="F:hydrolase activity"/>
    <property type="evidence" value="ECO:0007669"/>
    <property type="project" value="UniProtKB-KW"/>
</dbReference>
<organism evidence="5 6">
    <name type="scientific">Sporothrix eucalyptigena</name>
    <dbReference type="NCBI Taxonomy" id="1812306"/>
    <lineage>
        <taxon>Eukaryota</taxon>
        <taxon>Fungi</taxon>
        <taxon>Dikarya</taxon>
        <taxon>Ascomycota</taxon>
        <taxon>Pezizomycotina</taxon>
        <taxon>Sordariomycetes</taxon>
        <taxon>Sordariomycetidae</taxon>
        <taxon>Ophiostomatales</taxon>
        <taxon>Ophiostomataceae</taxon>
        <taxon>Sporothrix</taxon>
    </lineage>
</organism>
<dbReference type="InterPro" id="IPR003703">
    <property type="entry name" value="Acyl_CoA_thio"/>
</dbReference>
<evidence type="ECO:0000313" key="5">
    <source>
        <dbReference type="EMBL" id="CAK7223959.1"/>
    </source>
</evidence>
<dbReference type="Gene3D" id="2.40.160.210">
    <property type="entry name" value="Acyl-CoA thioesterase, double hotdog domain"/>
    <property type="match status" value="1"/>
</dbReference>
<evidence type="ECO:0000259" key="4">
    <source>
        <dbReference type="Pfam" id="PF20789"/>
    </source>
</evidence>
<reference evidence="5 6" key="1">
    <citation type="submission" date="2024-01" db="EMBL/GenBank/DDBJ databases">
        <authorList>
            <person name="Allen C."/>
            <person name="Tagirdzhanova G."/>
        </authorList>
    </citation>
    <scope>NUCLEOTIDE SEQUENCE [LARGE SCALE GENOMIC DNA]</scope>
</reference>
<dbReference type="CDD" id="cd03445">
    <property type="entry name" value="Thioesterase_II_repeat2"/>
    <property type="match status" value="1"/>
</dbReference>
<dbReference type="SUPFAM" id="SSF54637">
    <property type="entry name" value="Thioesterase/thiol ester dehydrase-isomerase"/>
    <property type="match status" value="2"/>
</dbReference>
<dbReference type="EMBL" id="CAWUHD010000052">
    <property type="protein sequence ID" value="CAK7223959.1"/>
    <property type="molecule type" value="Genomic_DNA"/>
</dbReference>
<dbReference type="PANTHER" id="PTHR11066:SF34">
    <property type="entry name" value="ACYL-COENZYME A THIOESTERASE 8"/>
    <property type="match status" value="1"/>
</dbReference>
<dbReference type="Pfam" id="PF20789">
    <property type="entry name" value="4HBT_3C"/>
    <property type="match status" value="1"/>
</dbReference>